<dbReference type="Gene3D" id="2.60.120.1440">
    <property type="match status" value="1"/>
</dbReference>
<dbReference type="Proteomes" id="UP001500738">
    <property type="component" value="Unassembled WGS sequence"/>
</dbReference>
<reference evidence="5" key="1">
    <citation type="journal article" date="2019" name="Int. J. Syst. Evol. Microbiol.">
        <title>The Global Catalogue of Microorganisms (GCM) 10K type strain sequencing project: providing services to taxonomists for standard genome sequencing and annotation.</title>
        <authorList>
            <consortium name="The Broad Institute Genomics Platform"/>
            <consortium name="The Broad Institute Genome Sequencing Center for Infectious Disease"/>
            <person name="Wu L."/>
            <person name="Ma J."/>
        </authorList>
    </citation>
    <scope>NUCLEOTIDE SEQUENCE [LARGE SCALE GENOMIC DNA]</scope>
    <source>
        <strain evidence="5">JCM 15910</strain>
    </source>
</reference>
<feature type="domain" description="FecR protein" evidence="2">
    <location>
        <begin position="99"/>
        <end position="189"/>
    </location>
</feature>
<evidence type="ECO:0000259" key="2">
    <source>
        <dbReference type="Pfam" id="PF04773"/>
    </source>
</evidence>
<dbReference type="InterPro" id="IPR032623">
    <property type="entry name" value="FecR_N"/>
</dbReference>
<evidence type="ECO:0000259" key="3">
    <source>
        <dbReference type="Pfam" id="PF16220"/>
    </source>
</evidence>
<proteinExistence type="predicted"/>
<evidence type="ECO:0000256" key="1">
    <source>
        <dbReference type="SAM" id="Phobius"/>
    </source>
</evidence>
<evidence type="ECO:0000313" key="4">
    <source>
        <dbReference type="EMBL" id="GAA0863863.1"/>
    </source>
</evidence>
<keyword evidence="5" id="KW-1185">Reference proteome</keyword>
<dbReference type="Pfam" id="PF04773">
    <property type="entry name" value="FecR"/>
    <property type="match status" value="1"/>
</dbReference>
<dbReference type="Pfam" id="PF16220">
    <property type="entry name" value="DUF4880"/>
    <property type="match status" value="1"/>
</dbReference>
<evidence type="ECO:0000313" key="5">
    <source>
        <dbReference type="Proteomes" id="UP001500738"/>
    </source>
</evidence>
<feature type="domain" description="FecR N-terminal" evidence="3">
    <location>
        <begin position="6"/>
        <end position="43"/>
    </location>
</feature>
<dbReference type="EMBL" id="BAAAFE010000007">
    <property type="protein sequence ID" value="GAA0863863.1"/>
    <property type="molecule type" value="Genomic_DNA"/>
</dbReference>
<gene>
    <name evidence="4" type="ORF">GCM10009115_16020</name>
</gene>
<comment type="caution">
    <text evidence="4">The sequence shown here is derived from an EMBL/GenBank/DDBJ whole genome shotgun (WGS) entry which is preliminary data.</text>
</comment>
<dbReference type="InterPro" id="IPR006860">
    <property type="entry name" value="FecR"/>
</dbReference>
<dbReference type="InterPro" id="IPR012373">
    <property type="entry name" value="Ferrdict_sens_TM"/>
</dbReference>
<sequence>MSREVQAGKWFARMRASDAAADRAKFDAWMADPENAAAYAEAEKRWAALDVNVAGRIRARALRPSGSNRLRWATAFLLVVMLALGGAWYAGRAGTGPQIATRSVEGEAVRLVDGTLVELLDGAKIETRFSERDREVVMTGGRARFTVAHDASRPFRVIAGGSEIVALGTIFEVDLTRRNPSVRLVSGSVDVRATAPGGRTVRLNPGDTVEVQGGEPLHLPRGDAARSTPDTAMTLPVANVQPTSRVVADKLPLSEVIDQANRVNSKSIRLADPALGSLEVTGRFDVTDSASLARKLSAVFGLSAQESDGAIILSRKKTGG</sequence>
<feature type="transmembrane region" description="Helical" evidence="1">
    <location>
        <begin position="70"/>
        <end position="90"/>
    </location>
</feature>
<keyword evidence="1" id="KW-0812">Transmembrane</keyword>
<accession>A0ABP3XDZ2</accession>
<dbReference type="PANTHER" id="PTHR30273:SF2">
    <property type="entry name" value="PROTEIN FECR"/>
    <property type="match status" value="1"/>
</dbReference>
<keyword evidence="1" id="KW-0472">Membrane</keyword>
<dbReference type="RefSeq" id="WP_120218825.1">
    <property type="nucleotide sequence ID" value="NZ_BAAAFE010000007.1"/>
</dbReference>
<organism evidence="4 5">
    <name type="scientific">Sphingopyxis soli</name>
    <dbReference type="NCBI Taxonomy" id="592051"/>
    <lineage>
        <taxon>Bacteria</taxon>
        <taxon>Pseudomonadati</taxon>
        <taxon>Pseudomonadota</taxon>
        <taxon>Alphaproteobacteria</taxon>
        <taxon>Sphingomonadales</taxon>
        <taxon>Sphingomonadaceae</taxon>
        <taxon>Sphingopyxis</taxon>
    </lineage>
</organism>
<dbReference type="PIRSF" id="PIRSF018266">
    <property type="entry name" value="FecR"/>
    <property type="match status" value="1"/>
</dbReference>
<dbReference type="PANTHER" id="PTHR30273">
    <property type="entry name" value="PERIPLASMIC SIGNAL SENSOR AND SIGMA FACTOR ACTIVATOR FECR-RELATED"/>
    <property type="match status" value="1"/>
</dbReference>
<name>A0ABP3XDZ2_9SPHN</name>
<protein>
    <submittedName>
        <fullName evidence="4">FecR family protein</fullName>
    </submittedName>
</protein>
<keyword evidence="1" id="KW-1133">Transmembrane helix</keyword>